<comment type="caution">
    <text evidence="1">The sequence shown here is derived from an EMBL/GenBank/DDBJ whole genome shotgun (WGS) entry which is preliminary data.</text>
</comment>
<dbReference type="NCBIfam" id="TIGR02595">
    <property type="entry name" value="PEP_CTERM"/>
    <property type="match status" value="1"/>
</dbReference>
<evidence type="ECO:0000313" key="1">
    <source>
        <dbReference type="EMBL" id="GCA94241.1"/>
    </source>
</evidence>
<dbReference type="InterPro" id="IPR013424">
    <property type="entry name" value="Ice-binding_C"/>
</dbReference>
<dbReference type="AlphaFoldDB" id="A0A510PKG9"/>
<dbReference type="RefSeq" id="WP_147071670.1">
    <property type="nucleotide sequence ID" value="NZ_BHVU01000181.1"/>
</dbReference>
<gene>
    <name evidence="1" type="ORF">MAE30S32_28930</name>
</gene>
<accession>A0A510PKG9</accession>
<dbReference type="EMBL" id="BHVU01000181">
    <property type="protein sequence ID" value="GCA94241.1"/>
    <property type="molecule type" value="Genomic_DNA"/>
</dbReference>
<reference evidence="1 2" key="1">
    <citation type="journal article" date="2019" name="Appl. Environ. Microbiol.">
        <title>Co-occurrence of broad and narrow host-range viruses infecting the toxic bloom-forming cyanobacterium Microcystis aeruginosa.</title>
        <authorList>
            <person name="Morimoto D."/>
            <person name="Tominaga K."/>
            <person name="Nishimura Y."/>
            <person name="Yoshida N."/>
            <person name="Kimura S."/>
            <person name="Sako Y."/>
            <person name="Yoshida T."/>
        </authorList>
    </citation>
    <scope>NUCLEOTIDE SEQUENCE [LARGE SCALE GENOMIC DNA]</scope>
    <source>
        <strain evidence="1 2">11-30S32</strain>
    </source>
</reference>
<dbReference type="Proteomes" id="UP000321223">
    <property type="component" value="Unassembled WGS sequence"/>
</dbReference>
<sequence>MNRLIFHASITTVTGAVLLSFIGINSAQAITLTTFSPIGFSDAIAGITGFQIEDFEDTTLIPGLSVEWASPNLGPVNILPDVVSIGDASYLVNDAWDGISFLTNSRQGFVSLSDVTSLKFSNSLTSVGIGVSNLNFNANLLVNGSFFRSFSSFNPSPILGTGIKSIYLRIDAEAGETINSIGIAAGSGADFIVFDRLAIKSAAQPPQTVPEPSNIFGLSLLGLGLAAIKVKGILSKKAKSPTDNPQEPDS</sequence>
<evidence type="ECO:0000313" key="2">
    <source>
        <dbReference type="Proteomes" id="UP000321223"/>
    </source>
</evidence>
<proteinExistence type="predicted"/>
<name>A0A510PKG9_MICAE</name>
<organism evidence="1 2">
    <name type="scientific">Microcystis aeruginosa 11-30S32</name>
    <dbReference type="NCBI Taxonomy" id="2358142"/>
    <lineage>
        <taxon>Bacteria</taxon>
        <taxon>Bacillati</taxon>
        <taxon>Cyanobacteriota</taxon>
        <taxon>Cyanophyceae</taxon>
        <taxon>Oscillatoriophycideae</taxon>
        <taxon>Chroococcales</taxon>
        <taxon>Microcystaceae</taxon>
        <taxon>Microcystis</taxon>
    </lineage>
</organism>
<protein>
    <submittedName>
        <fullName evidence="1">PEP-CTERM sorting domain-containing protein</fullName>
    </submittedName>
</protein>